<dbReference type="InterPro" id="IPR004183">
    <property type="entry name" value="Xdiol_dOase_suB"/>
</dbReference>
<dbReference type="InterPro" id="IPR036071">
    <property type="entry name" value="AMMECR1_dom_sf"/>
</dbReference>
<dbReference type="SUPFAM" id="SSF143447">
    <property type="entry name" value="AMMECR1-like"/>
    <property type="match status" value="1"/>
</dbReference>
<evidence type="ECO:0000259" key="1">
    <source>
        <dbReference type="PROSITE" id="PS51112"/>
    </source>
</evidence>
<dbReference type="InterPro" id="IPR027623">
    <property type="entry name" value="AmmeMemoSam_A"/>
</dbReference>
<dbReference type="GO" id="GO:0016702">
    <property type="term" value="F:oxidoreductase activity, acting on single donors with incorporation of molecular oxygen, incorporation of two atoms of oxygen"/>
    <property type="evidence" value="ECO:0007669"/>
    <property type="project" value="UniProtKB-ARBA"/>
</dbReference>
<dbReference type="InterPro" id="IPR023473">
    <property type="entry name" value="AMMECR1"/>
</dbReference>
<dbReference type="GO" id="GO:0008198">
    <property type="term" value="F:ferrous iron binding"/>
    <property type="evidence" value="ECO:0007669"/>
    <property type="project" value="InterPro"/>
</dbReference>
<dbReference type="InterPro" id="IPR002733">
    <property type="entry name" value="AMMECR1_domain"/>
</dbReference>
<name>A0A078KT80_9FIRM</name>
<dbReference type="Pfam" id="PF01871">
    <property type="entry name" value="AMMECR1"/>
    <property type="match status" value="1"/>
</dbReference>
<dbReference type="Gene3D" id="3.40.830.10">
    <property type="entry name" value="LigB-like"/>
    <property type="match status" value="1"/>
</dbReference>
<dbReference type="PROSITE" id="PS51112">
    <property type="entry name" value="AMMECR1"/>
    <property type="match status" value="1"/>
</dbReference>
<dbReference type="InterPro" id="IPR027485">
    <property type="entry name" value="AMMECR1_N"/>
</dbReference>
<dbReference type="OrthoDB" id="159752at2"/>
<dbReference type="KEGG" id="ccel:CCDG5_1189"/>
<keyword evidence="3" id="KW-1185">Reference proteome</keyword>
<dbReference type="Proteomes" id="UP000032431">
    <property type="component" value="Chromosome I"/>
</dbReference>
<proteinExistence type="predicted"/>
<dbReference type="Pfam" id="PF02900">
    <property type="entry name" value="LigB"/>
    <property type="match status" value="1"/>
</dbReference>
<sequence length="472" mass="52152">MSDVIIGGYLLPHPPVIVPEVGKGRENDAALTLKAYQQVSLEAKQLAPDTVIIISPHAPLFSDYVFMYDSPQLSGSFANFDAPNAKLSFEQDSDLRQEIERAMHKAGIPGGTLSASEKARFDIKDELDHGVLVPLYYFSKLYKDFKIVAMSCSGLDMQQLYNLGKLLRACAEKLSRKTVILASGDMSHKVNRESPYGMRPEGAEFDRQVSEFISASDIPSILSIDSGLREKAAECGYRSLVILCGAFDKIKPECELLSYEAPFGIGYCVARFSPSETSAPSAFEQAYKKVPRENENPYVNIARKSLEAYVQSGTEISSSQFRNIPNAKDLFEKRAGVFVSLKKFGELRGCIGTTAPTQDNIAEEIIENAISAGTRDPRFNPVRPDELDFLEYSVDVLSEAVPAKISELDPKTYGVIVRKGSRSGLLLPDLEGVDTVEQQLEIACRKAGINPRENYDIYKFTVTRYKGNSKEG</sequence>
<gene>
    <name evidence="2" type="ORF">CCDG5_1189</name>
</gene>
<dbReference type="SUPFAM" id="SSF53213">
    <property type="entry name" value="LigB-like"/>
    <property type="match status" value="1"/>
</dbReference>
<dbReference type="AlphaFoldDB" id="A0A078KT80"/>
<dbReference type="EMBL" id="LM995447">
    <property type="protein sequence ID" value="CDZ24304.1"/>
    <property type="molecule type" value="Genomic_DNA"/>
</dbReference>
<reference evidence="3" key="1">
    <citation type="submission" date="2014-07" db="EMBL/GenBank/DDBJ databases">
        <authorList>
            <person name="Wibberg D."/>
        </authorList>
    </citation>
    <scope>NUCLEOTIDE SEQUENCE [LARGE SCALE GENOMIC DNA]</scope>
    <source>
        <strain evidence="3">DG5</strain>
    </source>
</reference>
<dbReference type="NCBIfam" id="TIGR00296">
    <property type="entry name" value="TIGR00296 family protein"/>
    <property type="match status" value="1"/>
</dbReference>
<accession>A0A078KT80</accession>
<dbReference type="CDD" id="cd07951">
    <property type="entry name" value="ED_3B_N_AMMECR1"/>
    <property type="match status" value="1"/>
</dbReference>
<dbReference type="Gene3D" id="3.30.700.20">
    <property type="entry name" value="Hypothetical protein ph0010, domain 1"/>
    <property type="match status" value="1"/>
</dbReference>
<dbReference type="PATRIC" id="fig|29343.3.peg.1248"/>
<dbReference type="NCBIfam" id="TIGR04336">
    <property type="entry name" value="AmmeMemoSam_B"/>
    <property type="match status" value="1"/>
</dbReference>
<dbReference type="NCBIfam" id="TIGR04335">
    <property type="entry name" value="AmmeMemoSam_A"/>
    <property type="match status" value="1"/>
</dbReference>
<evidence type="ECO:0000313" key="3">
    <source>
        <dbReference type="Proteomes" id="UP000032431"/>
    </source>
</evidence>
<dbReference type="PANTHER" id="PTHR13016">
    <property type="entry name" value="AMMECR1 HOMOLOG"/>
    <property type="match status" value="1"/>
</dbReference>
<organism evidence="2 3">
    <name type="scientific">[Clostridium] cellulosi</name>
    <dbReference type="NCBI Taxonomy" id="29343"/>
    <lineage>
        <taxon>Bacteria</taxon>
        <taxon>Bacillati</taxon>
        <taxon>Bacillota</taxon>
        <taxon>Clostridia</taxon>
        <taxon>Eubacteriales</taxon>
        <taxon>Oscillospiraceae</taxon>
        <taxon>Oscillospiraceae incertae sedis</taxon>
    </lineage>
</organism>
<dbReference type="Gene3D" id="3.30.1490.150">
    <property type="entry name" value="Hypothetical protein ph0010, domain 2"/>
    <property type="match status" value="1"/>
</dbReference>
<feature type="domain" description="AMMECR1" evidence="1">
    <location>
        <begin position="293"/>
        <end position="472"/>
    </location>
</feature>
<protein>
    <submittedName>
        <fullName evidence="2">Protein TTE1956</fullName>
    </submittedName>
</protein>
<dbReference type="PANTHER" id="PTHR13016:SF0">
    <property type="entry name" value="AMME SYNDROME CANDIDATE GENE 1 PROTEIN"/>
    <property type="match status" value="1"/>
</dbReference>
<dbReference type="HOGENOM" id="CLU_048702_0_0_9"/>
<evidence type="ECO:0000313" key="2">
    <source>
        <dbReference type="EMBL" id="CDZ24304.1"/>
    </source>
</evidence>
<dbReference type="STRING" id="29343.CCDG5_1189"/>